<accession>A0A927ED15</accession>
<dbReference type="Proteomes" id="UP000619295">
    <property type="component" value="Unassembled WGS sequence"/>
</dbReference>
<gene>
    <name evidence="1" type="ORF">IED13_18825</name>
</gene>
<evidence type="ECO:0000313" key="1">
    <source>
        <dbReference type="EMBL" id="MBD3847760.1"/>
    </source>
</evidence>
<dbReference type="AlphaFoldDB" id="A0A927ED15"/>
<keyword evidence="2" id="KW-1185">Reference proteome</keyword>
<comment type="caution">
    <text evidence="1">The sequence shown here is derived from an EMBL/GenBank/DDBJ whole genome shotgun (WGS) entry which is preliminary data.</text>
</comment>
<protein>
    <submittedName>
        <fullName evidence="1">Uncharacterized protein</fullName>
    </submittedName>
</protein>
<dbReference type="RefSeq" id="WP_191125091.1">
    <property type="nucleotide sequence ID" value="NZ_JACXWY010000013.1"/>
</dbReference>
<reference evidence="1" key="1">
    <citation type="submission" date="2020-09" db="EMBL/GenBank/DDBJ databases">
        <title>Bosea spartocytisi sp. nov. a root nodule endophyte of Spartocytisus supranubius in the high mountain ecosystem fo the Teide National Park (Canary Islands, Spain).</title>
        <authorList>
            <person name="Pulido-Suarez L."/>
            <person name="Peix A."/>
            <person name="Igual J.M."/>
            <person name="Socas-Perez N."/>
            <person name="Velazquez E."/>
            <person name="Flores-Felix J.D."/>
            <person name="Leon-Barrios M."/>
        </authorList>
    </citation>
    <scope>NUCLEOTIDE SEQUENCE</scope>
    <source>
        <strain evidence="1">SSUT16</strain>
    </source>
</reference>
<dbReference type="EMBL" id="JACXWY010000013">
    <property type="protein sequence ID" value="MBD3847760.1"/>
    <property type="molecule type" value="Genomic_DNA"/>
</dbReference>
<name>A0A927ED15_9HYPH</name>
<organism evidence="1 2">
    <name type="scientific">Bosea spartocytisi</name>
    <dbReference type="NCBI Taxonomy" id="2773451"/>
    <lineage>
        <taxon>Bacteria</taxon>
        <taxon>Pseudomonadati</taxon>
        <taxon>Pseudomonadota</taxon>
        <taxon>Alphaproteobacteria</taxon>
        <taxon>Hyphomicrobiales</taxon>
        <taxon>Boseaceae</taxon>
        <taxon>Bosea</taxon>
    </lineage>
</organism>
<sequence>MRSRLPSGERVPRIVDGAGIVAFDPTIDAVHVLRVLRGSAGTMEAHFRTIWS</sequence>
<proteinExistence type="predicted"/>
<evidence type="ECO:0000313" key="2">
    <source>
        <dbReference type="Proteomes" id="UP000619295"/>
    </source>
</evidence>